<dbReference type="AlphaFoldDB" id="A0A9D4M3V2"/>
<dbReference type="EMBL" id="JAIWYP010000002">
    <property type="protein sequence ID" value="KAH3870290.1"/>
    <property type="molecule type" value="Genomic_DNA"/>
</dbReference>
<keyword evidence="1" id="KW-1133">Transmembrane helix</keyword>
<dbReference type="InterPro" id="IPR009003">
    <property type="entry name" value="Peptidase_S1_PA"/>
</dbReference>
<keyword evidence="1" id="KW-0812">Transmembrane</keyword>
<reference evidence="2" key="1">
    <citation type="journal article" date="2019" name="bioRxiv">
        <title>The Genome of the Zebra Mussel, Dreissena polymorpha: A Resource for Invasive Species Research.</title>
        <authorList>
            <person name="McCartney M.A."/>
            <person name="Auch B."/>
            <person name="Kono T."/>
            <person name="Mallez S."/>
            <person name="Zhang Y."/>
            <person name="Obille A."/>
            <person name="Becker A."/>
            <person name="Abrahante J.E."/>
            <person name="Garbe J."/>
            <person name="Badalamenti J.P."/>
            <person name="Herman A."/>
            <person name="Mangelson H."/>
            <person name="Liachko I."/>
            <person name="Sullivan S."/>
            <person name="Sone E.D."/>
            <person name="Koren S."/>
            <person name="Silverstein K.A.T."/>
            <person name="Beckman K.B."/>
            <person name="Gohl D.M."/>
        </authorList>
    </citation>
    <scope>NUCLEOTIDE SEQUENCE</scope>
    <source>
        <strain evidence="2">Duluth1</strain>
        <tissue evidence="2">Whole animal</tissue>
    </source>
</reference>
<evidence type="ECO:0000256" key="1">
    <source>
        <dbReference type="SAM" id="Phobius"/>
    </source>
</evidence>
<dbReference type="Proteomes" id="UP000828390">
    <property type="component" value="Unassembled WGS sequence"/>
</dbReference>
<protein>
    <submittedName>
        <fullName evidence="2">Uncharacterized protein</fullName>
    </submittedName>
</protein>
<evidence type="ECO:0000313" key="3">
    <source>
        <dbReference type="Proteomes" id="UP000828390"/>
    </source>
</evidence>
<proteinExistence type="predicted"/>
<accession>A0A9D4M3V2</accession>
<comment type="caution">
    <text evidence="2">The sequence shown here is derived from an EMBL/GenBank/DDBJ whole genome shotgun (WGS) entry which is preliminary data.</text>
</comment>
<keyword evidence="3" id="KW-1185">Reference proteome</keyword>
<evidence type="ECO:0000313" key="2">
    <source>
        <dbReference type="EMBL" id="KAH3870290.1"/>
    </source>
</evidence>
<gene>
    <name evidence="2" type="ORF">DPMN_033472</name>
</gene>
<keyword evidence="1" id="KW-0472">Membrane</keyword>
<reference evidence="2" key="2">
    <citation type="submission" date="2020-11" db="EMBL/GenBank/DDBJ databases">
        <authorList>
            <person name="McCartney M.A."/>
            <person name="Auch B."/>
            <person name="Kono T."/>
            <person name="Mallez S."/>
            <person name="Becker A."/>
            <person name="Gohl D.M."/>
            <person name="Silverstein K.A.T."/>
            <person name="Koren S."/>
            <person name="Bechman K.B."/>
            <person name="Herman A."/>
            <person name="Abrahante J.E."/>
            <person name="Garbe J."/>
        </authorList>
    </citation>
    <scope>NUCLEOTIDE SEQUENCE</scope>
    <source>
        <strain evidence="2">Duluth1</strain>
        <tissue evidence="2">Whole animal</tissue>
    </source>
</reference>
<dbReference type="SUPFAM" id="SSF50494">
    <property type="entry name" value="Trypsin-like serine proteases"/>
    <property type="match status" value="1"/>
</dbReference>
<name>A0A9D4M3V2_DREPO</name>
<sequence length="136" mass="14962">MRAGWLAGWLAGWRNKLVFRRKKLVIRLANAGGLAGWLAGWLAGGRNKLPVRTAKSQLYVPSFVSLWRLQSSLSETGYIVEPYPANDIAILRLENSAFLPNYNRHVCLPSPLLPVGGVSHVTSLSTVYDANVDAEC</sequence>
<organism evidence="2 3">
    <name type="scientific">Dreissena polymorpha</name>
    <name type="common">Zebra mussel</name>
    <name type="synonym">Mytilus polymorpha</name>
    <dbReference type="NCBI Taxonomy" id="45954"/>
    <lineage>
        <taxon>Eukaryota</taxon>
        <taxon>Metazoa</taxon>
        <taxon>Spiralia</taxon>
        <taxon>Lophotrochozoa</taxon>
        <taxon>Mollusca</taxon>
        <taxon>Bivalvia</taxon>
        <taxon>Autobranchia</taxon>
        <taxon>Heteroconchia</taxon>
        <taxon>Euheterodonta</taxon>
        <taxon>Imparidentia</taxon>
        <taxon>Neoheterodontei</taxon>
        <taxon>Myida</taxon>
        <taxon>Dreissenoidea</taxon>
        <taxon>Dreissenidae</taxon>
        <taxon>Dreissena</taxon>
    </lineage>
</organism>
<feature type="transmembrane region" description="Helical" evidence="1">
    <location>
        <begin position="24"/>
        <end position="43"/>
    </location>
</feature>